<gene>
    <name evidence="2" type="ORF">ILYODFUR_038205</name>
</gene>
<keyword evidence="3" id="KW-1185">Reference proteome</keyword>
<proteinExistence type="predicted"/>
<feature type="compositionally biased region" description="Basic and acidic residues" evidence="1">
    <location>
        <begin position="73"/>
        <end position="102"/>
    </location>
</feature>
<accession>A0ABV0U148</accession>
<protein>
    <submittedName>
        <fullName evidence="2">Uncharacterized protein</fullName>
    </submittedName>
</protein>
<feature type="compositionally biased region" description="Polar residues" evidence="1">
    <location>
        <begin position="62"/>
        <end position="72"/>
    </location>
</feature>
<feature type="region of interest" description="Disordered" evidence="1">
    <location>
        <begin position="13"/>
        <end position="39"/>
    </location>
</feature>
<dbReference type="Proteomes" id="UP001482620">
    <property type="component" value="Unassembled WGS sequence"/>
</dbReference>
<sequence>MKMMDESITMCVSEMDPPLNRGDLNGKRPSGRASGLLPGGHPWCCYSEEPAGNESMWLCHQQAQQTSAYTELQRQRDQVAPGSRDKLESSRKTRSSHSERGA</sequence>
<feature type="region of interest" description="Disordered" evidence="1">
    <location>
        <begin position="62"/>
        <end position="102"/>
    </location>
</feature>
<comment type="caution">
    <text evidence="2">The sequence shown here is derived from an EMBL/GenBank/DDBJ whole genome shotgun (WGS) entry which is preliminary data.</text>
</comment>
<name>A0ABV0U148_9TELE</name>
<evidence type="ECO:0000313" key="2">
    <source>
        <dbReference type="EMBL" id="MEQ2238908.1"/>
    </source>
</evidence>
<organism evidence="2 3">
    <name type="scientific">Ilyodon furcidens</name>
    <name type="common">goldbreast splitfin</name>
    <dbReference type="NCBI Taxonomy" id="33524"/>
    <lineage>
        <taxon>Eukaryota</taxon>
        <taxon>Metazoa</taxon>
        <taxon>Chordata</taxon>
        <taxon>Craniata</taxon>
        <taxon>Vertebrata</taxon>
        <taxon>Euteleostomi</taxon>
        <taxon>Actinopterygii</taxon>
        <taxon>Neopterygii</taxon>
        <taxon>Teleostei</taxon>
        <taxon>Neoteleostei</taxon>
        <taxon>Acanthomorphata</taxon>
        <taxon>Ovalentaria</taxon>
        <taxon>Atherinomorphae</taxon>
        <taxon>Cyprinodontiformes</taxon>
        <taxon>Goodeidae</taxon>
        <taxon>Ilyodon</taxon>
    </lineage>
</organism>
<reference evidence="2 3" key="1">
    <citation type="submission" date="2021-06" db="EMBL/GenBank/DDBJ databases">
        <authorList>
            <person name="Palmer J.M."/>
        </authorList>
    </citation>
    <scope>NUCLEOTIDE SEQUENCE [LARGE SCALE GENOMIC DNA]</scope>
    <source>
        <strain evidence="3">if_2019</strain>
        <tissue evidence="2">Muscle</tissue>
    </source>
</reference>
<evidence type="ECO:0000313" key="3">
    <source>
        <dbReference type="Proteomes" id="UP001482620"/>
    </source>
</evidence>
<dbReference type="EMBL" id="JAHRIQ010055551">
    <property type="protein sequence ID" value="MEQ2238908.1"/>
    <property type="molecule type" value="Genomic_DNA"/>
</dbReference>
<evidence type="ECO:0000256" key="1">
    <source>
        <dbReference type="SAM" id="MobiDB-lite"/>
    </source>
</evidence>